<proteinExistence type="predicted"/>
<evidence type="ECO:0000313" key="2">
    <source>
        <dbReference type="Proteomes" id="UP000828390"/>
    </source>
</evidence>
<dbReference type="SUPFAM" id="SSF81901">
    <property type="entry name" value="HCP-like"/>
    <property type="match status" value="1"/>
</dbReference>
<protein>
    <submittedName>
        <fullName evidence="1">Uncharacterized protein</fullName>
    </submittedName>
</protein>
<name>A0A9D4ERJ0_DREPO</name>
<reference evidence="1" key="1">
    <citation type="journal article" date="2019" name="bioRxiv">
        <title>The Genome of the Zebra Mussel, Dreissena polymorpha: A Resource for Invasive Species Research.</title>
        <authorList>
            <person name="McCartney M.A."/>
            <person name="Auch B."/>
            <person name="Kono T."/>
            <person name="Mallez S."/>
            <person name="Zhang Y."/>
            <person name="Obille A."/>
            <person name="Becker A."/>
            <person name="Abrahante J.E."/>
            <person name="Garbe J."/>
            <person name="Badalamenti J.P."/>
            <person name="Herman A."/>
            <person name="Mangelson H."/>
            <person name="Liachko I."/>
            <person name="Sullivan S."/>
            <person name="Sone E.D."/>
            <person name="Koren S."/>
            <person name="Silverstein K.A.T."/>
            <person name="Beckman K.B."/>
            <person name="Gohl D.M."/>
        </authorList>
    </citation>
    <scope>NUCLEOTIDE SEQUENCE</scope>
    <source>
        <strain evidence="1">Duluth1</strain>
        <tissue evidence="1">Whole animal</tissue>
    </source>
</reference>
<comment type="caution">
    <text evidence="1">The sequence shown here is derived from an EMBL/GenBank/DDBJ whole genome shotgun (WGS) entry which is preliminary data.</text>
</comment>
<dbReference type="EMBL" id="JAIWYP010000008">
    <property type="protein sequence ID" value="KAH3784078.1"/>
    <property type="molecule type" value="Genomic_DNA"/>
</dbReference>
<gene>
    <name evidence="1" type="ORF">DPMN_162029</name>
</gene>
<reference evidence="1" key="2">
    <citation type="submission" date="2020-11" db="EMBL/GenBank/DDBJ databases">
        <authorList>
            <person name="McCartney M.A."/>
            <person name="Auch B."/>
            <person name="Kono T."/>
            <person name="Mallez S."/>
            <person name="Becker A."/>
            <person name="Gohl D.M."/>
            <person name="Silverstein K.A.T."/>
            <person name="Koren S."/>
            <person name="Bechman K.B."/>
            <person name="Herman A."/>
            <person name="Abrahante J.E."/>
            <person name="Garbe J."/>
        </authorList>
    </citation>
    <scope>NUCLEOTIDE SEQUENCE</scope>
    <source>
        <strain evidence="1">Duluth1</strain>
        <tissue evidence="1">Whole animal</tissue>
    </source>
</reference>
<accession>A0A9D4ERJ0</accession>
<dbReference type="InterPro" id="IPR011990">
    <property type="entry name" value="TPR-like_helical_dom_sf"/>
</dbReference>
<sequence>MMGRRIEFLHMLQNEVAVSTIFSRHEINCIPWQLVAEFYRTVTAEDKAYSRELHLPMKWMDLAVVDALPYMYYLQYLIFRTTGLISDKDIAFKNLQTAIFRVQNDHIDTSLNLIGHCYELEGNLPKAWRVYKFSVELKSKNNAAYWHMFRMIGGLINGLRMLSW</sequence>
<organism evidence="1 2">
    <name type="scientific">Dreissena polymorpha</name>
    <name type="common">Zebra mussel</name>
    <name type="synonym">Mytilus polymorpha</name>
    <dbReference type="NCBI Taxonomy" id="45954"/>
    <lineage>
        <taxon>Eukaryota</taxon>
        <taxon>Metazoa</taxon>
        <taxon>Spiralia</taxon>
        <taxon>Lophotrochozoa</taxon>
        <taxon>Mollusca</taxon>
        <taxon>Bivalvia</taxon>
        <taxon>Autobranchia</taxon>
        <taxon>Heteroconchia</taxon>
        <taxon>Euheterodonta</taxon>
        <taxon>Imparidentia</taxon>
        <taxon>Neoheterodontei</taxon>
        <taxon>Myida</taxon>
        <taxon>Dreissenoidea</taxon>
        <taxon>Dreissenidae</taxon>
        <taxon>Dreissena</taxon>
    </lineage>
</organism>
<evidence type="ECO:0000313" key="1">
    <source>
        <dbReference type="EMBL" id="KAH3784078.1"/>
    </source>
</evidence>
<dbReference type="AlphaFoldDB" id="A0A9D4ERJ0"/>
<dbReference type="Proteomes" id="UP000828390">
    <property type="component" value="Unassembled WGS sequence"/>
</dbReference>
<keyword evidence="2" id="KW-1185">Reference proteome</keyword>
<dbReference type="Gene3D" id="1.25.40.10">
    <property type="entry name" value="Tetratricopeptide repeat domain"/>
    <property type="match status" value="1"/>
</dbReference>